<dbReference type="Proteomes" id="UP000321857">
    <property type="component" value="Chromosome"/>
</dbReference>
<dbReference type="Gene3D" id="3.30.540.30">
    <property type="match status" value="1"/>
</dbReference>
<dbReference type="OrthoDB" id="9812747at2"/>
<dbReference type="AlphaFoldDB" id="A0A516IR45"/>
<dbReference type="GO" id="GO:0008239">
    <property type="term" value="F:dipeptidyl-peptidase activity"/>
    <property type="evidence" value="ECO:0007669"/>
    <property type="project" value="TreeGrafter"/>
</dbReference>
<evidence type="ECO:0000313" key="3">
    <source>
        <dbReference type="EMBL" id="QDP19376.1"/>
    </source>
</evidence>
<proteinExistence type="predicted"/>
<dbReference type="GO" id="GO:0046872">
    <property type="term" value="F:metal ion binding"/>
    <property type="evidence" value="ECO:0007669"/>
    <property type="project" value="UniProtKB-KW"/>
</dbReference>
<keyword evidence="2" id="KW-0378">Hydrolase</keyword>
<dbReference type="GO" id="GO:0005737">
    <property type="term" value="C:cytoplasm"/>
    <property type="evidence" value="ECO:0007669"/>
    <property type="project" value="TreeGrafter"/>
</dbReference>
<dbReference type="Pfam" id="PF03571">
    <property type="entry name" value="Peptidase_M49"/>
    <property type="match status" value="1"/>
</dbReference>
<evidence type="ECO:0000256" key="2">
    <source>
        <dbReference type="ARBA" id="ARBA00022801"/>
    </source>
</evidence>
<gene>
    <name evidence="3" type="ORF">FMM02_04990</name>
</gene>
<name>A0A516IR45_9SPHN</name>
<keyword evidence="1" id="KW-0479">Metal-binding</keyword>
<dbReference type="EMBL" id="CP041659">
    <property type="protein sequence ID" value="QDP19376.1"/>
    <property type="molecule type" value="Genomic_DNA"/>
</dbReference>
<protein>
    <submittedName>
        <fullName evidence="3">Uncharacterized protein</fullName>
    </submittedName>
</protein>
<organism evidence="3 4">
    <name type="scientific">Sphingomonas xanthus</name>
    <dbReference type="NCBI Taxonomy" id="2594473"/>
    <lineage>
        <taxon>Bacteria</taxon>
        <taxon>Pseudomonadati</taxon>
        <taxon>Pseudomonadota</taxon>
        <taxon>Alphaproteobacteria</taxon>
        <taxon>Sphingomonadales</taxon>
        <taxon>Sphingomonadaceae</taxon>
        <taxon>Sphingomonas</taxon>
    </lineage>
</organism>
<keyword evidence="4" id="KW-1185">Reference proteome</keyword>
<accession>A0A516IR45</accession>
<dbReference type="PANTHER" id="PTHR23422:SF9">
    <property type="entry name" value="ZN-DEPENDENT HYDROLASE"/>
    <property type="match status" value="1"/>
</dbReference>
<dbReference type="RefSeq" id="WP_147493829.1">
    <property type="nucleotide sequence ID" value="NZ_CP041659.1"/>
</dbReference>
<reference evidence="3 4" key="1">
    <citation type="submission" date="2019-07" db="EMBL/GenBank/DDBJ databases">
        <title>Sphingomonas AE3 Genome sequencing and assembly.</title>
        <authorList>
            <person name="Kim H."/>
        </authorList>
    </citation>
    <scope>NUCLEOTIDE SEQUENCE [LARGE SCALE GENOMIC DNA]</scope>
    <source>
        <strain evidence="3 4">AE3</strain>
    </source>
</reference>
<dbReference type="PANTHER" id="PTHR23422">
    <property type="entry name" value="DIPEPTIDYL PEPTIDASE III-RELATED"/>
    <property type="match status" value="1"/>
</dbReference>
<dbReference type="KEGG" id="sxa:FMM02_04990"/>
<dbReference type="InterPro" id="IPR039461">
    <property type="entry name" value="Peptidase_M49"/>
</dbReference>
<evidence type="ECO:0000313" key="4">
    <source>
        <dbReference type="Proteomes" id="UP000321857"/>
    </source>
</evidence>
<sequence length="557" mass="61352">MMKSRWRAATSALSVLCLTACQVSNEVGGGNGVETAAQASADGLSKLAPVDMATDTSFLTAEEREVVNLLIQASSLMSEIYKRQTTPGYDALRAEVAATGDSKLLERFDAFYGPWDPINDKEPFFGGKAKPAGAGFYPADLTKEEFDRYLAAYPSEADALTSGYTVVKRQGEKLVAVPYSVEYRQWLEPAAKLLEQAAAKTSNASLKMFLTLRAKAFRTDDYFESELAWMDLSGTPIEIAIGPYEVYTDELYGRKTAFESFLTIKDPKESAALDIYKGELRGMEANLPVEERYKNFQRGFESPIVVADQIRGGGDNVPGVQTIAFNLPNDERVREAKGAKKVILRNVLGAKYDRILAPMAPLVLVESQASDVTKKYMFMETLFHELSHSLGPGSIRVNGRQTTVDKELKELGSGFEEAKADVMGTWNILYMMDKGILPAAEKDQVRATYVAGLFRAMRFGVGEAHGKGAAMQYRYLREKGALVWDSSAKRFRIDEAKIDPAIRDLVGSIVRLQGDGDYAGSKAFLDKYAVLDTEAKSVIDSMAAIPTDIRPNYPDRI</sequence>
<evidence type="ECO:0000256" key="1">
    <source>
        <dbReference type="ARBA" id="ARBA00022723"/>
    </source>
</evidence>